<evidence type="ECO:0000256" key="4">
    <source>
        <dbReference type="PROSITE-ProRule" id="PRU01161"/>
    </source>
</evidence>
<gene>
    <name evidence="6" type="ORF">OHK93_005169</name>
</gene>
<keyword evidence="2 4" id="KW-0442">Lipid degradation</keyword>
<dbReference type="GO" id="GO:0016020">
    <property type="term" value="C:membrane"/>
    <property type="evidence" value="ECO:0007669"/>
    <property type="project" value="TreeGrafter"/>
</dbReference>
<evidence type="ECO:0000256" key="2">
    <source>
        <dbReference type="ARBA" id="ARBA00022963"/>
    </source>
</evidence>
<dbReference type="InterPro" id="IPR002641">
    <property type="entry name" value="PNPLA_dom"/>
</dbReference>
<dbReference type="Pfam" id="PF01734">
    <property type="entry name" value="Patatin"/>
    <property type="match status" value="1"/>
</dbReference>
<keyword evidence="1 4" id="KW-0378">Hydrolase</keyword>
<dbReference type="Proteomes" id="UP001161017">
    <property type="component" value="Unassembled WGS sequence"/>
</dbReference>
<dbReference type="EMBL" id="JAPUFD010000026">
    <property type="protein sequence ID" value="MDI1493381.1"/>
    <property type="molecule type" value="Genomic_DNA"/>
</dbReference>
<dbReference type="Gene3D" id="3.40.1090.10">
    <property type="entry name" value="Cytosolic phospholipase A2 catalytic domain"/>
    <property type="match status" value="1"/>
</dbReference>
<dbReference type="PROSITE" id="PS51635">
    <property type="entry name" value="PNPLA"/>
    <property type="match status" value="1"/>
</dbReference>
<proteinExistence type="predicted"/>
<evidence type="ECO:0000259" key="5">
    <source>
        <dbReference type="PROSITE" id="PS51635"/>
    </source>
</evidence>
<dbReference type="SUPFAM" id="SSF52151">
    <property type="entry name" value="FabD/lysophospholipase-like"/>
    <property type="match status" value="1"/>
</dbReference>
<name>A0AA43TVS1_9LECA</name>
<evidence type="ECO:0000313" key="6">
    <source>
        <dbReference type="EMBL" id="MDI1493381.1"/>
    </source>
</evidence>
<feature type="short sequence motif" description="GXGXXG" evidence="4">
    <location>
        <begin position="291"/>
        <end position="296"/>
    </location>
</feature>
<accession>A0AA43TVS1</accession>
<feature type="active site" description="Proton acceptor" evidence="4">
    <location>
        <position position="499"/>
    </location>
</feature>
<feature type="domain" description="PNPLA" evidence="5">
    <location>
        <begin position="287"/>
        <end position="512"/>
    </location>
</feature>
<dbReference type="GO" id="GO:0047499">
    <property type="term" value="F:calcium-independent phospholipase A2 activity"/>
    <property type="evidence" value="ECO:0007669"/>
    <property type="project" value="TreeGrafter"/>
</dbReference>
<comment type="caution">
    <text evidence="6">The sequence shown here is derived from an EMBL/GenBank/DDBJ whole genome shotgun (WGS) entry which is preliminary data.</text>
</comment>
<dbReference type="AlphaFoldDB" id="A0AA43TVS1"/>
<feature type="active site" description="Nucleophile" evidence="4">
    <location>
        <position position="339"/>
    </location>
</feature>
<feature type="short sequence motif" description="GXSXG" evidence="4">
    <location>
        <begin position="337"/>
        <end position="341"/>
    </location>
</feature>
<feature type="short sequence motif" description="DGA/G" evidence="4">
    <location>
        <begin position="499"/>
        <end position="501"/>
    </location>
</feature>
<dbReference type="InterPro" id="IPR016035">
    <property type="entry name" value="Acyl_Trfase/lysoPLipase"/>
</dbReference>
<dbReference type="GO" id="GO:0016042">
    <property type="term" value="P:lipid catabolic process"/>
    <property type="evidence" value="ECO:0007669"/>
    <property type="project" value="UniProtKB-UniRule"/>
</dbReference>
<dbReference type="GO" id="GO:0046486">
    <property type="term" value="P:glycerolipid metabolic process"/>
    <property type="evidence" value="ECO:0007669"/>
    <property type="project" value="UniProtKB-ARBA"/>
</dbReference>
<keyword evidence="3 4" id="KW-0443">Lipid metabolism</keyword>
<protein>
    <recommendedName>
        <fullName evidence="5">PNPLA domain-containing protein</fullName>
    </recommendedName>
</protein>
<evidence type="ECO:0000256" key="1">
    <source>
        <dbReference type="ARBA" id="ARBA00022801"/>
    </source>
</evidence>
<dbReference type="PANTHER" id="PTHR24185:SF1">
    <property type="entry name" value="CALCIUM-INDEPENDENT PHOSPHOLIPASE A2-GAMMA"/>
    <property type="match status" value="1"/>
</dbReference>
<reference evidence="6" key="1">
    <citation type="journal article" date="2023" name="Genome Biol. Evol.">
        <title>First Whole Genome Sequence and Flow Cytometry Genome Size Data for the Lichen-Forming Fungus Ramalina farinacea (Ascomycota).</title>
        <authorList>
            <person name="Llewellyn T."/>
            <person name="Mian S."/>
            <person name="Hill R."/>
            <person name="Leitch I.J."/>
            <person name="Gaya E."/>
        </authorList>
    </citation>
    <scope>NUCLEOTIDE SEQUENCE</scope>
    <source>
        <strain evidence="6">LIQ254RAFAR</strain>
    </source>
</reference>
<evidence type="ECO:0000256" key="3">
    <source>
        <dbReference type="ARBA" id="ARBA00023098"/>
    </source>
</evidence>
<evidence type="ECO:0000313" key="7">
    <source>
        <dbReference type="Proteomes" id="UP001161017"/>
    </source>
</evidence>
<dbReference type="CDD" id="cd07216">
    <property type="entry name" value="Pat17_PNPLA8_PNPLA9_like3"/>
    <property type="match status" value="1"/>
</dbReference>
<dbReference type="GO" id="GO:0019369">
    <property type="term" value="P:arachidonate metabolic process"/>
    <property type="evidence" value="ECO:0007669"/>
    <property type="project" value="TreeGrafter"/>
</dbReference>
<organism evidence="6 7">
    <name type="scientific">Ramalina farinacea</name>
    <dbReference type="NCBI Taxonomy" id="258253"/>
    <lineage>
        <taxon>Eukaryota</taxon>
        <taxon>Fungi</taxon>
        <taxon>Dikarya</taxon>
        <taxon>Ascomycota</taxon>
        <taxon>Pezizomycotina</taxon>
        <taxon>Lecanoromycetes</taxon>
        <taxon>OSLEUM clade</taxon>
        <taxon>Lecanoromycetidae</taxon>
        <taxon>Lecanorales</taxon>
        <taxon>Lecanorineae</taxon>
        <taxon>Ramalinaceae</taxon>
        <taxon>Ramalina</taxon>
    </lineage>
</organism>
<keyword evidence="7" id="KW-1185">Reference proteome</keyword>
<sequence>MRGFRLRNLFNSVVFVYGGSDYGSHPYYDWLNKTAPGRHDYLPDHVKSYMPLVRVWAYGFQIDIRDYHPFSSSANNFLVYYEEQRRRDRSNNPGMNESEMPKLVFICVGLGGLVVKKILLDCLHGGSATQESFARSCQGIAFIDTPHLPDHVFLASMSSIPDVDTKKFLSFDLKYILRETKTVNEAFLRDFAAMPSTFCLVNLRQMRFLSGAAYSTFPSNIRRQGRDTHFTVTENERVWRNVLHGDHPLFVHIMTHIRGWVGARDLEVLPSPVTQRPAQVTSGINLLSIDGGGVRGLASLLILERLMQEIARMERATDPSTTNKHRIPADYFDLAGGTSTGGLICIMLFRLRMDAQSAIIEYRRLSPEIFRPSLTKYLGSDVVKTAFGMPWFDGQALEAGVKGIVKDRLSWEEKESLGSHVTDAQLVSSIGGTRDRSCKTFVCALKKEDNSAVRFRAYPNPDGSQFPFAKCKIWEAARATSAAPFYFPTAVVEGIKFWDGGLANNNPVLEVLNERSQLFPGRPVTCIISLGTGFSERKPSKSTIAVLGKGKRVLKNVTNVENHHESAREQCQANAIPYFRFNPSTADDEIGLADYKSLEALTMHTEKYLNLKHIMTSIKRCAELIHQRPEITQHEAMPVASERASSHSLDLATGPLKMGSQTFASRPSALVESPDLSASDVKRTIQREGDVQNLNEETEAQNYPLEELALIIQSKEH</sequence>
<dbReference type="PANTHER" id="PTHR24185">
    <property type="entry name" value="CALCIUM-INDEPENDENT PHOSPHOLIPASE A2-GAMMA"/>
    <property type="match status" value="1"/>
</dbReference>